<dbReference type="Pfam" id="PF00545">
    <property type="entry name" value="Ribonuclease"/>
    <property type="match status" value="1"/>
</dbReference>
<organism evidence="4 5">
    <name type="scientific">Corynebacterium humireducens</name>
    <dbReference type="NCBI Taxonomy" id="1223514"/>
    <lineage>
        <taxon>Bacteria</taxon>
        <taxon>Bacillati</taxon>
        <taxon>Actinomycetota</taxon>
        <taxon>Actinomycetes</taxon>
        <taxon>Mycobacteriales</taxon>
        <taxon>Corynebacteriaceae</taxon>
        <taxon>Corynebacterium</taxon>
    </lineage>
</organism>
<protein>
    <submittedName>
        <fullName evidence="4">Ribonuclease</fullName>
    </submittedName>
</protein>
<dbReference type="GO" id="GO:0003723">
    <property type="term" value="F:RNA binding"/>
    <property type="evidence" value="ECO:0007669"/>
    <property type="project" value="InterPro"/>
</dbReference>
<accession>A0A7X6PMA1</accession>
<evidence type="ECO:0000313" key="5">
    <source>
        <dbReference type="Proteomes" id="UP000557899"/>
    </source>
</evidence>
<dbReference type="SUPFAM" id="SSF53933">
    <property type="entry name" value="Microbial ribonucleases"/>
    <property type="match status" value="1"/>
</dbReference>
<keyword evidence="2" id="KW-0378">Hydrolase</keyword>
<feature type="chain" id="PRO_5038777631" evidence="3">
    <location>
        <begin position="20"/>
        <end position="110"/>
    </location>
</feature>
<dbReference type="InterPro" id="IPR016191">
    <property type="entry name" value="Ribonuclease/ribotoxin"/>
</dbReference>
<comment type="caution">
    <text evidence="4">The sequence shown here is derived from an EMBL/GenBank/DDBJ whole genome shotgun (WGS) entry which is preliminary data.</text>
</comment>
<dbReference type="GO" id="GO:0016787">
    <property type="term" value="F:hydrolase activity"/>
    <property type="evidence" value="ECO:0007669"/>
    <property type="project" value="UniProtKB-KW"/>
</dbReference>
<name>A0A7X6PMA1_9CORY</name>
<dbReference type="GO" id="GO:0004521">
    <property type="term" value="F:RNA endonuclease activity"/>
    <property type="evidence" value="ECO:0007669"/>
    <property type="project" value="InterPro"/>
</dbReference>
<evidence type="ECO:0000313" key="4">
    <source>
        <dbReference type="EMBL" id="NLA55451.1"/>
    </source>
</evidence>
<keyword evidence="3" id="KW-0732">Signal</keyword>
<dbReference type="AlphaFoldDB" id="A0A7X6PMA1"/>
<evidence type="ECO:0000256" key="3">
    <source>
        <dbReference type="SAM" id="SignalP"/>
    </source>
</evidence>
<dbReference type="EMBL" id="JAAZHI010000089">
    <property type="protein sequence ID" value="NLA55451.1"/>
    <property type="molecule type" value="Genomic_DNA"/>
</dbReference>
<evidence type="ECO:0000256" key="2">
    <source>
        <dbReference type="ARBA" id="ARBA00022801"/>
    </source>
</evidence>
<gene>
    <name evidence="4" type="ORF">GX859_04005</name>
</gene>
<dbReference type="InterPro" id="IPR000026">
    <property type="entry name" value="N1-like"/>
</dbReference>
<proteinExistence type="predicted"/>
<dbReference type="Gene3D" id="3.10.450.30">
    <property type="entry name" value="Microbial ribonucleases"/>
    <property type="match status" value="1"/>
</dbReference>
<dbReference type="Proteomes" id="UP000557899">
    <property type="component" value="Unassembled WGS sequence"/>
</dbReference>
<keyword evidence="1" id="KW-0540">Nuclease</keyword>
<feature type="non-terminal residue" evidence="4">
    <location>
        <position position="110"/>
    </location>
</feature>
<reference evidence="4 5" key="1">
    <citation type="journal article" date="2020" name="Biotechnol. Biofuels">
        <title>New insights from the biogas microbiome by comprehensive genome-resolved metagenomics of nearly 1600 species originating from multiple anaerobic digesters.</title>
        <authorList>
            <person name="Campanaro S."/>
            <person name="Treu L."/>
            <person name="Rodriguez-R L.M."/>
            <person name="Kovalovszki A."/>
            <person name="Ziels R.M."/>
            <person name="Maus I."/>
            <person name="Zhu X."/>
            <person name="Kougias P.G."/>
            <person name="Basile A."/>
            <person name="Luo G."/>
            <person name="Schluter A."/>
            <person name="Konstantinidis K.T."/>
            <person name="Angelidaki I."/>
        </authorList>
    </citation>
    <scope>NUCLEOTIDE SEQUENCE [LARGE SCALE GENOMIC DNA]</scope>
    <source>
        <strain evidence="4">AS15tlH2ME_198</strain>
    </source>
</reference>
<evidence type="ECO:0000256" key="1">
    <source>
        <dbReference type="ARBA" id="ARBA00022722"/>
    </source>
</evidence>
<feature type="signal peptide" evidence="3">
    <location>
        <begin position="1"/>
        <end position="19"/>
    </location>
</feature>
<sequence>MKKNSVLATLGAVVLAAVAAFYGVDLGTQQTPTLVDGLEVCEVASLPDEAEPVIADILSGGPYEYPGEDGGHFGNYEGLLPKEKSSYYRSYTVDTPGMGHRGPKRIVVGG</sequence>